<dbReference type="InterPro" id="IPR051092">
    <property type="entry name" value="FYVE_RhoGEF_PH"/>
</dbReference>
<dbReference type="InterPro" id="IPR035899">
    <property type="entry name" value="DBL_dom_sf"/>
</dbReference>
<feature type="compositionally biased region" description="Polar residues" evidence="2">
    <location>
        <begin position="702"/>
        <end position="715"/>
    </location>
</feature>
<dbReference type="PROSITE" id="PS50010">
    <property type="entry name" value="DH_2"/>
    <property type="match status" value="1"/>
</dbReference>
<evidence type="ECO:0000313" key="5">
    <source>
        <dbReference type="Proteomes" id="UP000053477"/>
    </source>
</evidence>
<dbReference type="InterPro" id="IPR000219">
    <property type="entry name" value="DH_dom"/>
</dbReference>
<feature type="coiled-coil region" evidence="1">
    <location>
        <begin position="1251"/>
        <end position="1285"/>
    </location>
</feature>
<dbReference type="PANTHER" id="PTHR12673:SF270">
    <property type="entry name" value="FYVE-TYPE DOMAIN-CONTAINING PROTEIN"/>
    <property type="match status" value="1"/>
</dbReference>
<feature type="region of interest" description="Disordered" evidence="2">
    <location>
        <begin position="69"/>
        <end position="98"/>
    </location>
</feature>
<feature type="compositionally biased region" description="Basic and acidic residues" evidence="2">
    <location>
        <begin position="882"/>
        <end position="894"/>
    </location>
</feature>
<feature type="compositionally biased region" description="Basic and acidic residues" evidence="2">
    <location>
        <begin position="933"/>
        <end position="945"/>
    </location>
</feature>
<evidence type="ECO:0000256" key="1">
    <source>
        <dbReference type="SAM" id="Coils"/>
    </source>
</evidence>
<feature type="compositionally biased region" description="Low complexity" evidence="2">
    <location>
        <begin position="757"/>
        <end position="771"/>
    </location>
</feature>
<dbReference type="SMART" id="SM00325">
    <property type="entry name" value="RhoGEF"/>
    <property type="match status" value="1"/>
</dbReference>
<reference evidence="4 5" key="1">
    <citation type="submission" date="2015-04" db="EMBL/GenBank/DDBJ databases">
        <title>Complete genome sequence of Schizopora paradoxa KUC8140, a cosmopolitan wood degrader in East Asia.</title>
        <authorList>
            <consortium name="DOE Joint Genome Institute"/>
            <person name="Min B."/>
            <person name="Park H."/>
            <person name="Jang Y."/>
            <person name="Kim J.-J."/>
            <person name="Kim K.H."/>
            <person name="Pangilinan J."/>
            <person name="Lipzen A."/>
            <person name="Riley R."/>
            <person name="Grigoriev I.V."/>
            <person name="Spatafora J.W."/>
            <person name="Choi I.-G."/>
        </authorList>
    </citation>
    <scope>NUCLEOTIDE SEQUENCE [LARGE SCALE GENOMIC DNA]</scope>
    <source>
        <strain evidence="4 5">KUC8140</strain>
    </source>
</reference>
<feature type="region of interest" description="Disordered" evidence="2">
    <location>
        <begin position="1"/>
        <end position="24"/>
    </location>
</feature>
<dbReference type="CDD" id="cd00160">
    <property type="entry name" value="RhoGEF"/>
    <property type="match status" value="1"/>
</dbReference>
<feature type="region of interest" description="Disordered" evidence="2">
    <location>
        <begin position="1116"/>
        <end position="1143"/>
    </location>
</feature>
<dbReference type="Pfam" id="PF00621">
    <property type="entry name" value="RhoGEF"/>
    <property type="match status" value="1"/>
</dbReference>
<feature type="region of interest" description="Disordered" evidence="2">
    <location>
        <begin position="930"/>
        <end position="1038"/>
    </location>
</feature>
<gene>
    <name evidence="4" type="ORF">SCHPADRAFT_1000948</name>
</gene>
<dbReference type="GO" id="GO:0005737">
    <property type="term" value="C:cytoplasm"/>
    <property type="evidence" value="ECO:0007669"/>
    <property type="project" value="TreeGrafter"/>
</dbReference>
<feature type="compositionally biased region" description="Polar residues" evidence="2">
    <location>
        <begin position="990"/>
        <end position="1014"/>
    </location>
</feature>
<feature type="compositionally biased region" description="Pro residues" evidence="2">
    <location>
        <begin position="896"/>
        <end position="908"/>
    </location>
</feature>
<feature type="compositionally biased region" description="Basic residues" evidence="2">
    <location>
        <begin position="729"/>
        <end position="741"/>
    </location>
</feature>
<feature type="region of interest" description="Disordered" evidence="2">
    <location>
        <begin position="831"/>
        <end position="916"/>
    </location>
</feature>
<dbReference type="STRING" id="27342.A0A0H2RUH6"/>
<name>A0A0H2RUH6_9AGAM</name>
<feature type="compositionally biased region" description="Low complexity" evidence="2">
    <location>
        <begin position="1085"/>
        <end position="1096"/>
    </location>
</feature>
<feature type="domain" description="DH" evidence="3">
    <location>
        <begin position="100"/>
        <end position="298"/>
    </location>
</feature>
<dbReference type="EMBL" id="KQ086091">
    <property type="protein sequence ID" value="KLO08451.1"/>
    <property type="molecule type" value="Genomic_DNA"/>
</dbReference>
<feature type="compositionally biased region" description="Polar residues" evidence="2">
    <location>
        <begin position="71"/>
        <end position="87"/>
    </location>
</feature>
<organism evidence="4 5">
    <name type="scientific">Schizopora paradoxa</name>
    <dbReference type="NCBI Taxonomy" id="27342"/>
    <lineage>
        <taxon>Eukaryota</taxon>
        <taxon>Fungi</taxon>
        <taxon>Dikarya</taxon>
        <taxon>Basidiomycota</taxon>
        <taxon>Agaricomycotina</taxon>
        <taxon>Agaricomycetes</taxon>
        <taxon>Hymenochaetales</taxon>
        <taxon>Schizoporaceae</taxon>
        <taxon>Schizopora</taxon>
    </lineage>
</organism>
<dbReference type="PANTHER" id="PTHR12673">
    <property type="entry name" value="FACIOGENITAL DYSPLASIA PROTEIN"/>
    <property type="match status" value="1"/>
</dbReference>
<feature type="coiled-coil region" evidence="1">
    <location>
        <begin position="1155"/>
        <end position="1217"/>
    </location>
</feature>
<feature type="compositionally biased region" description="Low complexity" evidence="2">
    <location>
        <begin position="1128"/>
        <end position="1142"/>
    </location>
</feature>
<feature type="compositionally biased region" description="Low complexity" evidence="2">
    <location>
        <begin position="860"/>
        <end position="873"/>
    </location>
</feature>
<feature type="compositionally biased region" description="Low complexity" evidence="2">
    <location>
        <begin position="680"/>
        <end position="700"/>
    </location>
</feature>
<dbReference type="OrthoDB" id="660555at2759"/>
<dbReference type="SUPFAM" id="SSF48065">
    <property type="entry name" value="DBL homology domain (DH-domain)"/>
    <property type="match status" value="1"/>
</dbReference>
<dbReference type="Gene3D" id="1.20.900.10">
    <property type="entry name" value="Dbl homology (DH) domain"/>
    <property type="match status" value="1"/>
</dbReference>
<evidence type="ECO:0000256" key="2">
    <source>
        <dbReference type="SAM" id="MobiDB-lite"/>
    </source>
</evidence>
<feature type="compositionally biased region" description="Polar residues" evidence="2">
    <location>
        <begin position="964"/>
        <end position="976"/>
    </location>
</feature>
<proteinExistence type="predicted"/>
<dbReference type="InParanoid" id="A0A0H2RUH6"/>
<evidence type="ECO:0000259" key="3">
    <source>
        <dbReference type="PROSITE" id="PS50010"/>
    </source>
</evidence>
<dbReference type="GO" id="GO:0005085">
    <property type="term" value="F:guanyl-nucleotide exchange factor activity"/>
    <property type="evidence" value="ECO:0007669"/>
    <property type="project" value="InterPro"/>
</dbReference>
<protein>
    <recommendedName>
        <fullName evidence="3">DH domain-containing protein</fullName>
    </recommendedName>
</protein>
<keyword evidence="1" id="KW-0175">Coiled coil</keyword>
<feature type="compositionally biased region" description="Polar residues" evidence="2">
    <location>
        <begin position="1073"/>
        <end position="1084"/>
    </location>
</feature>
<keyword evidence="5" id="KW-1185">Reference proteome</keyword>
<sequence>MAISTSPRKVVPLSTGDEHETRPRLIPLSTTPPVTKRAFFCGVVVEGPNDGEDLSDDIQDLVASLGDRLTTDFNDNRQNTSTSPTESVRSKDGGKPNARALSDLVEELVSTEDTYVKRLRILKTSYADPLRSYARSKDTAIIPAYIANTLFGNIDQIVPANEAFLRDLQQMMSPDGPHTVGGVGDVALHHFKDLRAFDCYKNYYVKREEAQMLFKQEMSKKSSGGFAAFVERIKYSTNDAKNRVGLRELMMEPVQRIPRYTLLFRSMMKLMDPRDPQRVKLVEADELASRIALAETDDHTKLAATLNCLSASIEGFPPDLIKSSRKFIDCIDVEDNVTDGFGMGAGSNPFSSVSSSAASVNSNSSGGGSLHCTLFLFDDKLMIVKRPNADKPGRVLAGLDDVERLANGAFSFRAFMKKSVMMCKGVIDITDVVATDVSGPDMHFYFENPPHDQTDRWSGRPLRFFSVVHPPFAVNQDPMRTENDKRRFLENLWRVQARFRTKMGQSVALCGDDQEVDDRGGKITIARTYFNVYQRTSFLKEPKKTKIVLHIDSLGIADPLPFGPNEAPFVIVRVHPMEGDLSRYTVTSSDPDDEPEQDIIPTNRIPNKIVHTIHQYGLFRFRTHTTSRPATPSSSRSRAHLFGLDVISRNLFGALPGSRDRDVFGSDGSLGRHRRSKSAMSRSSIRTDTTTSGTTDSMMRFSSRSNSTAATSMSSFAEDDSFGEQSVSKSRKLVKRNRSRSRSPGTALGADPGDEQSTSSPKRSRSNSVPNMDYDLDDYDAKNFRSKREVNQSELDLTRRLELARRNSRNQHGLEPPSGVMEAPVEETIYEEEPPLPARPLSRASRSTATTHDRDGISLRSNTPPTTRSITPTPRSPSPFKSRAESLHSADRRPLGPRPPSPLPPLSPSMPAMATPPMDIDIEKALDATIARLDPRPRTPDRGEQDSMDPPSPSPLPRSKRQPFNPTGNTEATPKSSKAIEPLSIKKKTSNASATRPNMSPSLSRRQHVRNSPLSRVGSKQMRDSPPRRLSPALESVSDEVRQKMLHLAATTKEDIESSNRAVKRIRLELNSFPTKSNVPSSDSANRTNPTTPTRTAAATFEARARMEEMQKLIGQRQSAIPRRAKTLEPSLSSSSVEGSSGDNRAWIKSIDDLVSSAEGDLTRAARNVETIERDLKQLATGNHDNSAEMDKCRLELRGAKRQCELLKNLLNDSTAENEIMYQAFNEELDGMFNDANLPADEAWSAMSTDLRKAKEDRNRLTRENAQLKRKMQEIELQRDEWASLLREHDLIP</sequence>
<accession>A0A0H2RUH6</accession>
<evidence type="ECO:0000313" key="4">
    <source>
        <dbReference type="EMBL" id="KLO08451.1"/>
    </source>
</evidence>
<feature type="region of interest" description="Disordered" evidence="2">
    <location>
        <begin position="658"/>
        <end position="794"/>
    </location>
</feature>
<dbReference type="Proteomes" id="UP000053477">
    <property type="component" value="Unassembled WGS sequence"/>
</dbReference>
<feature type="compositionally biased region" description="Basic and acidic residues" evidence="2">
    <location>
        <begin position="779"/>
        <end position="794"/>
    </location>
</feature>
<feature type="region of interest" description="Disordered" evidence="2">
    <location>
        <begin position="1073"/>
        <end position="1096"/>
    </location>
</feature>